<proteinExistence type="predicted"/>
<dbReference type="EMBL" id="JOWA01000165">
    <property type="protein sequence ID" value="KEZ38893.1"/>
    <property type="molecule type" value="Genomic_DNA"/>
</dbReference>
<dbReference type="Gene3D" id="3.30.40.10">
    <property type="entry name" value="Zinc/RING finger domain, C3HC4 (zinc finger)"/>
    <property type="match status" value="1"/>
</dbReference>
<protein>
    <recommendedName>
        <fullName evidence="7">NACHT domain-containing protein</fullName>
    </recommendedName>
</protein>
<accession>A0A084FUY1</accession>
<dbReference type="AlphaFoldDB" id="A0A084FUY1"/>
<evidence type="ECO:0000259" key="3">
    <source>
        <dbReference type="Pfam" id="PF24883"/>
    </source>
</evidence>
<dbReference type="Gene3D" id="3.40.50.300">
    <property type="entry name" value="P-loop containing nucleotide triphosphate hydrolases"/>
    <property type="match status" value="1"/>
</dbReference>
<dbReference type="OrthoDB" id="5086500at2759"/>
<feature type="region of interest" description="Disordered" evidence="2">
    <location>
        <begin position="964"/>
        <end position="1017"/>
    </location>
</feature>
<evidence type="ECO:0008006" key="7">
    <source>
        <dbReference type="Google" id="ProtNLM"/>
    </source>
</evidence>
<feature type="domain" description="Nephrocystin 3-like N-terminal" evidence="3">
    <location>
        <begin position="169"/>
        <end position="330"/>
    </location>
</feature>
<dbReference type="KEGG" id="sapo:SAPIO_CDS10206"/>
<dbReference type="GeneID" id="27719379"/>
<comment type="caution">
    <text evidence="5">The sequence shown here is derived from an EMBL/GenBank/DDBJ whole genome shotgun (WGS) entry which is preliminary data.</text>
</comment>
<evidence type="ECO:0000313" key="5">
    <source>
        <dbReference type="EMBL" id="KEZ38893.1"/>
    </source>
</evidence>
<dbReference type="InterPro" id="IPR056693">
    <property type="entry name" value="DUF7791"/>
</dbReference>
<dbReference type="Pfam" id="PF25053">
    <property type="entry name" value="DUF7791"/>
    <property type="match status" value="1"/>
</dbReference>
<evidence type="ECO:0000259" key="4">
    <source>
        <dbReference type="Pfam" id="PF25053"/>
    </source>
</evidence>
<reference evidence="5 6" key="1">
    <citation type="journal article" date="2014" name="Genome Announc.">
        <title>Draft genome sequence of the pathogenic fungus Scedosporium apiospermum.</title>
        <authorList>
            <person name="Vandeputte P."/>
            <person name="Ghamrawi S."/>
            <person name="Rechenmann M."/>
            <person name="Iltis A."/>
            <person name="Giraud S."/>
            <person name="Fleury M."/>
            <person name="Thornton C."/>
            <person name="Delhaes L."/>
            <person name="Meyer W."/>
            <person name="Papon N."/>
            <person name="Bouchara J.P."/>
        </authorList>
    </citation>
    <scope>NUCLEOTIDE SEQUENCE [LARGE SCALE GENOMIC DNA]</scope>
    <source>
        <strain evidence="5 6">IHEM 14462</strain>
    </source>
</reference>
<dbReference type="Proteomes" id="UP000028545">
    <property type="component" value="Unassembled WGS sequence"/>
</dbReference>
<evidence type="ECO:0000313" key="6">
    <source>
        <dbReference type="Proteomes" id="UP000028545"/>
    </source>
</evidence>
<dbReference type="PANTHER" id="PTHR10039">
    <property type="entry name" value="AMELOGENIN"/>
    <property type="match status" value="1"/>
</dbReference>
<feature type="compositionally biased region" description="Low complexity" evidence="2">
    <location>
        <begin position="977"/>
        <end position="1011"/>
    </location>
</feature>
<keyword evidence="1" id="KW-0677">Repeat</keyword>
<dbReference type="PANTHER" id="PTHR10039:SF5">
    <property type="entry name" value="NACHT DOMAIN-CONTAINING PROTEIN"/>
    <property type="match status" value="1"/>
</dbReference>
<organism evidence="5 6">
    <name type="scientific">Pseudallescheria apiosperma</name>
    <name type="common">Scedosporium apiospermum</name>
    <dbReference type="NCBI Taxonomy" id="563466"/>
    <lineage>
        <taxon>Eukaryota</taxon>
        <taxon>Fungi</taxon>
        <taxon>Dikarya</taxon>
        <taxon>Ascomycota</taxon>
        <taxon>Pezizomycotina</taxon>
        <taxon>Sordariomycetes</taxon>
        <taxon>Hypocreomycetidae</taxon>
        <taxon>Microascales</taxon>
        <taxon>Microascaceae</taxon>
        <taxon>Scedosporium</taxon>
    </lineage>
</organism>
<gene>
    <name evidence="5" type="ORF">SAPIO_CDS10206</name>
</gene>
<evidence type="ECO:0000256" key="1">
    <source>
        <dbReference type="ARBA" id="ARBA00022737"/>
    </source>
</evidence>
<dbReference type="RefSeq" id="XP_016638692.1">
    <property type="nucleotide sequence ID" value="XM_016783842.1"/>
</dbReference>
<dbReference type="HOGENOM" id="CLU_273646_0_0_1"/>
<dbReference type="InterPro" id="IPR056884">
    <property type="entry name" value="NPHP3-like_N"/>
</dbReference>
<dbReference type="VEuPathDB" id="FungiDB:SAPIO_CDS10206"/>
<dbReference type="SUPFAM" id="SSF52540">
    <property type="entry name" value="P-loop containing nucleoside triphosphate hydrolases"/>
    <property type="match status" value="1"/>
</dbReference>
<dbReference type="InterPro" id="IPR027417">
    <property type="entry name" value="P-loop_NTPase"/>
</dbReference>
<sequence length="1175" mass="131991">MESHLLFRVCTQNDAIQAQQQTGFEKLDKSVQHFIIQCGRGHKNLCDLVESKAQSTKDHIEEVARHIEQHVTKEVSTVEESLAKLTIKSIDQATQHISENVRAGPDSDGPRGRFLHSLKFPSMNERYNHITDSHQDTFLWIFRDTESDLHSSTKGGTRQQHNTMDKPWDDFQEWLRSESSLYWISGKPGSGKSTLVKFLITADQTKTSLAMWREGPVILSHFFWKPGITMQRNMKGLLCTLLYQAVSRESVVLEKTLGALSSSTDKDSDTDWSVAELKSLFLATLSDYPSPVCIFLDGLDEICLDDVPALLKLVNDLKSISRVKICVASRAENPFQNHFRNVQKMRLQDLTRGDMWKYADTILNQREEIDVSDDIHDDLLPSQRQFPSRIIDDLVWKAEGVFLWLQLVTRSVARGWANGDTEEEIESRISVLPGELSGLYSDMWKRLNEDSLVYRRTAAEYFNLVLAAATFDGAGPVATTSHTRYRGGKLDLFQFMAMMTESFGPGVLGDIRNPVDESYIDGICQEAADSIRKRCAGLLEVRATIPRSECSNIVRYHIYSKVSFIHRTAYDFLMDSEEGRKILSFDPSPSEARYLRLANGELVSSRFLPHSLRGFLTTLRYALLPSLEDQIREALHNAWDLYEAGYLFDHFGRLPFLLVVAIQGFEDFAISMIRQDPSSSHLADQVLRALFKAAIGCQPSSKIYREAIQNGNIVRSLLSLGANPVSRLVGFELDYQPAGEVHLRTTTFALASILIAQELHFGLPPLEPYVSLLDGFRGYLPDVNERVPVTLWVGETGGWLDFDTLPLEREMKSLPEEEKDLRQDERLFFVLDMSLAYLLERINAILPSRGLTANVTDLESQRPDDDPPFRILPLVALQAVRGLRARAHPFRMVSKSAKDKLDFLSCLVGRWLGSNPCPKPHMHQELWILGKEIRQHVVESPGAYEEIMVPIKFILAEEGCGYEGDKSETGSAECRSSSDTSEPASESTSESTSVQTQESPRVQIGNAIVGDVNDDDGDTSSGDGILTRFNCICKLPLTRSDIGATVYCYSCNQWQHLRCYYPPGFSPEGYAHYCLDCNLSIWEQADVGFDLYLLDYERQVNLLILGTLGQATLLVASITDSAASGLTAASPGWVYSESHKRREGNGGLEVQFVHEEGGHPIAAPKNPFCTAKLRC</sequence>
<dbReference type="SUPFAM" id="SSF57903">
    <property type="entry name" value="FYVE/PHD zinc finger"/>
    <property type="match status" value="1"/>
</dbReference>
<keyword evidence="6" id="KW-1185">Reference proteome</keyword>
<evidence type="ECO:0000256" key="2">
    <source>
        <dbReference type="SAM" id="MobiDB-lite"/>
    </source>
</evidence>
<name>A0A084FUY1_PSEDA</name>
<dbReference type="Pfam" id="PF24883">
    <property type="entry name" value="NPHP3_N"/>
    <property type="match status" value="1"/>
</dbReference>
<dbReference type="InterPro" id="IPR011011">
    <property type="entry name" value="Znf_FYVE_PHD"/>
</dbReference>
<feature type="domain" description="DUF7791" evidence="4">
    <location>
        <begin position="453"/>
        <end position="578"/>
    </location>
</feature>
<dbReference type="InterPro" id="IPR013083">
    <property type="entry name" value="Znf_RING/FYVE/PHD"/>
</dbReference>